<evidence type="ECO:0000256" key="5">
    <source>
        <dbReference type="ARBA" id="ARBA00062592"/>
    </source>
</evidence>
<evidence type="ECO:0000256" key="4">
    <source>
        <dbReference type="ARBA" id="ARBA00023242"/>
    </source>
</evidence>
<dbReference type="PANTHER" id="PTHR10784">
    <property type="entry name" value="TRANSLATION INITIATION FACTOR 6"/>
    <property type="match status" value="1"/>
</dbReference>
<dbReference type="GO" id="GO:0043023">
    <property type="term" value="F:ribosomal large subunit binding"/>
    <property type="evidence" value="ECO:0007669"/>
    <property type="project" value="UniProtKB-UniRule"/>
</dbReference>
<dbReference type="GO" id="GO:0005737">
    <property type="term" value="C:cytoplasm"/>
    <property type="evidence" value="ECO:0007669"/>
    <property type="project" value="UniProtKB-SubCell"/>
</dbReference>
<comment type="subunit">
    <text evidence="5">Monomer. Associates with the 60S ribosomal subunit. Interacts with RACK1. Interacts with DICER1, AGO2, TARBP2, MOV10 and RPL7A; they form a large RNA-induced silencing complex (RISC).</text>
</comment>
<evidence type="ECO:0000256" key="1">
    <source>
        <dbReference type="ARBA" id="ARBA00022490"/>
    </source>
</evidence>
<dbReference type="HAMAP" id="MF_00032">
    <property type="entry name" value="eIF_6"/>
    <property type="match status" value="1"/>
</dbReference>
<comment type="similarity">
    <text evidence="6">Belongs to the eIF-6 family.</text>
</comment>
<protein>
    <recommendedName>
        <fullName evidence="6">Eukaryotic translation initiation factor 6</fullName>
        <shortName evidence="6">eIF-6</shortName>
    </recommendedName>
</protein>
<evidence type="ECO:0000313" key="7">
    <source>
        <dbReference type="EMBL" id="RWS23440.1"/>
    </source>
</evidence>
<dbReference type="STRING" id="299467.A0A443S7C7"/>
<dbReference type="SMART" id="SM00654">
    <property type="entry name" value="eIF6"/>
    <property type="match status" value="1"/>
</dbReference>
<dbReference type="GO" id="GO:0042273">
    <property type="term" value="P:ribosomal large subunit biogenesis"/>
    <property type="evidence" value="ECO:0007669"/>
    <property type="project" value="UniProtKB-UniRule"/>
</dbReference>
<accession>A0A443S7C7</accession>
<dbReference type="InterPro" id="IPR002769">
    <property type="entry name" value="eIF6"/>
</dbReference>
<dbReference type="GO" id="GO:0005730">
    <property type="term" value="C:nucleolus"/>
    <property type="evidence" value="ECO:0007669"/>
    <property type="project" value="UniProtKB-SubCell"/>
</dbReference>
<proteinExistence type="inferred from homology"/>
<dbReference type="FunFam" id="3.75.10.10:FF:000001">
    <property type="entry name" value="Eukaryotic translation initiation factor 6"/>
    <property type="match status" value="1"/>
</dbReference>
<keyword evidence="6" id="KW-0690">Ribosome biogenesis</keyword>
<evidence type="ECO:0000313" key="8">
    <source>
        <dbReference type="Proteomes" id="UP000288716"/>
    </source>
</evidence>
<keyword evidence="2 6" id="KW-0396">Initiation factor</keyword>
<comment type="caution">
    <text evidence="7">The sequence shown here is derived from an EMBL/GenBank/DDBJ whole genome shotgun (WGS) entry which is preliminary data.</text>
</comment>
<reference evidence="7 8" key="1">
    <citation type="journal article" date="2018" name="Gigascience">
        <title>Genomes of trombidid mites reveal novel predicted allergens and laterally-transferred genes associated with secondary metabolism.</title>
        <authorList>
            <person name="Dong X."/>
            <person name="Chaisiri K."/>
            <person name="Xia D."/>
            <person name="Armstrong S.D."/>
            <person name="Fang Y."/>
            <person name="Donnelly M.J."/>
            <person name="Kadowaki T."/>
            <person name="McGarry J.W."/>
            <person name="Darby A.C."/>
            <person name="Makepeace B.L."/>
        </authorList>
    </citation>
    <scope>NUCLEOTIDE SEQUENCE [LARGE SCALE GENOMIC DNA]</scope>
    <source>
        <strain evidence="7">UoL-UT</strain>
    </source>
</reference>
<dbReference type="EMBL" id="NCKV01006451">
    <property type="protein sequence ID" value="RWS23440.1"/>
    <property type="molecule type" value="Genomic_DNA"/>
</dbReference>
<keyword evidence="1 6" id="KW-0963">Cytoplasm</keyword>
<name>A0A443S7C7_9ACAR</name>
<dbReference type="Gene3D" id="3.75.10.10">
    <property type="entry name" value="L-arginine/glycine Amidinotransferase, Chain A"/>
    <property type="match status" value="1"/>
</dbReference>
<keyword evidence="4 6" id="KW-0539">Nucleus</keyword>
<comment type="subcellular location">
    <subcellularLocation>
        <location evidence="6">Cytoplasm</location>
    </subcellularLocation>
    <subcellularLocation>
        <location evidence="6">Nucleus</location>
        <location evidence="6">Nucleolus</location>
    </subcellularLocation>
    <text evidence="6">Shuttles between cytoplasm and nucleus/nucleolus.</text>
</comment>
<keyword evidence="3 6" id="KW-0648">Protein biosynthesis</keyword>
<dbReference type="CDD" id="cd00527">
    <property type="entry name" value="IF6"/>
    <property type="match status" value="1"/>
</dbReference>
<evidence type="ECO:0000256" key="6">
    <source>
        <dbReference type="HAMAP-Rule" id="MF_03132"/>
    </source>
</evidence>
<evidence type="ECO:0000256" key="3">
    <source>
        <dbReference type="ARBA" id="ARBA00022917"/>
    </source>
</evidence>
<gene>
    <name evidence="6" type="primary">EIF6</name>
    <name evidence="7" type="ORF">B4U80_02746</name>
</gene>
<comment type="function">
    <text evidence="6">Binds to the 60S ribosomal subunit and prevents its association with the 40S ribosomal subunit to form the 80S initiation complex in the cytoplasm. May also be involved in ribosome biogenesis.</text>
</comment>
<sequence length="241" mass="26379">MALRVQFEGNDEIGAFTRLTNSYCLLGISANSNYFSVFESELSEVIPVVNASIGGTRIIGRLCVGNRHGLLVPSMTTDEELQHIRNSLPDTIQIRRIEEKFSALGNIIACNDYIALIHPDIDEESKEIIGDVLNVEPFAHSIGTHLLVGSYSAFNNKGGIVSPNVKVEEIDQLSTLLQIPLIASTVNRGSHLVGSGLVVNDYIAFCGYDTTATEINLLENIYQLKSGETVMKRENLIEALL</sequence>
<organism evidence="7 8">
    <name type="scientific">Leptotrombidium deliense</name>
    <dbReference type="NCBI Taxonomy" id="299467"/>
    <lineage>
        <taxon>Eukaryota</taxon>
        <taxon>Metazoa</taxon>
        <taxon>Ecdysozoa</taxon>
        <taxon>Arthropoda</taxon>
        <taxon>Chelicerata</taxon>
        <taxon>Arachnida</taxon>
        <taxon>Acari</taxon>
        <taxon>Acariformes</taxon>
        <taxon>Trombidiformes</taxon>
        <taxon>Prostigmata</taxon>
        <taxon>Anystina</taxon>
        <taxon>Parasitengona</taxon>
        <taxon>Trombiculoidea</taxon>
        <taxon>Trombiculidae</taxon>
        <taxon>Leptotrombidium</taxon>
    </lineage>
</organism>
<dbReference type="VEuPathDB" id="VectorBase:LDEU008599"/>
<dbReference type="Proteomes" id="UP000288716">
    <property type="component" value="Unassembled WGS sequence"/>
</dbReference>
<dbReference type="GO" id="GO:0042256">
    <property type="term" value="P:cytosolic ribosome assembly"/>
    <property type="evidence" value="ECO:0007669"/>
    <property type="project" value="UniProtKB-UniRule"/>
</dbReference>
<dbReference type="NCBIfam" id="TIGR00323">
    <property type="entry name" value="eIF-6"/>
    <property type="match status" value="1"/>
</dbReference>
<evidence type="ECO:0000256" key="2">
    <source>
        <dbReference type="ARBA" id="ARBA00022540"/>
    </source>
</evidence>
<dbReference type="AlphaFoldDB" id="A0A443S7C7"/>
<dbReference type="PIRSF" id="PIRSF006413">
    <property type="entry name" value="IF-6"/>
    <property type="match status" value="1"/>
</dbReference>
<dbReference type="SUPFAM" id="SSF55909">
    <property type="entry name" value="Pentein"/>
    <property type="match status" value="1"/>
</dbReference>
<keyword evidence="8" id="KW-1185">Reference proteome</keyword>
<dbReference type="OrthoDB" id="4155914at2759"/>
<dbReference type="Pfam" id="PF01912">
    <property type="entry name" value="eIF-6"/>
    <property type="match status" value="1"/>
</dbReference>
<dbReference type="GO" id="GO:0003743">
    <property type="term" value="F:translation initiation factor activity"/>
    <property type="evidence" value="ECO:0007669"/>
    <property type="project" value="UniProtKB-UniRule"/>
</dbReference>